<dbReference type="Proteomes" id="UP000789595">
    <property type="component" value="Unassembled WGS sequence"/>
</dbReference>
<evidence type="ECO:0000313" key="3">
    <source>
        <dbReference type="EMBL" id="CAH0369755.1"/>
    </source>
</evidence>
<evidence type="ECO:0000256" key="2">
    <source>
        <dbReference type="ARBA" id="ARBA00022801"/>
    </source>
</evidence>
<dbReference type="SUPFAM" id="SSF53254">
    <property type="entry name" value="Phosphoglycerate mutase-like"/>
    <property type="match status" value="1"/>
</dbReference>
<comment type="caution">
    <text evidence="3">The sequence shown here is derived from an EMBL/GenBank/DDBJ whole genome shotgun (WGS) entry which is preliminary data.</text>
</comment>
<dbReference type="OrthoDB" id="10674301at2759"/>
<protein>
    <submittedName>
        <fullName evidence="3">Uncharacterized protein</fullName>
    </submittedName>
</protein>
<dbReference type="AlphaFoldDB" id="A0A8J2SDA1"/>
<comment type="similarity">
    <text evidence="1">Belongs to the histidine acid phosphatase family.</text>
</comment>
<evidence type="ECO:0000313" key="4">
    <source>
        <dbReference type="Proteomes" id="UP000789595"/>
    </source>
</evidence>
<keyword evidence="2" id="KW-0378">Hydrolase</keyword>
<dbReference type="PROSITE" id="PS00616">
    <property type="entry name" value="HIS_ACID_PHOSPHAT_1"/>
    <property type="match status" value="1"/>
</dbReference>
<dbReference type="Pfam" id="PF00328">
    <property type="entry name" value="His_Phos_2"/>
    <property type="match status" value="1"/>
</dbReference>
<dbReference type="InterPro" id="IPR033379">
    <property type="entry name" value="Acid_Pase_AS"/>
</dbReference>
<dbReference type="GO" id="GO:0016791">
    <property type="term" value="F:phosphatase activity"/>
    <property type="evidence" value="ECO:0007669"/>
    <property type="project" value="TreeGrafter"/>
</dbReference>
<organism evidence="3 4">
    <name type="scientific">Pelagomonas calceolata</name>
    <dbReference type="NCBI Taxonomy" id="35677"/>
    <lineage>
        <taxon>Eukaryota</taxon>
        <taxon>Sar</taxon>
        <taxon>Stramenopiles</taxon>
        <taxon>Ochrophyta</taxon>
        <taxon>Pelagophyceae</taxon>
        <taxon>Pelagomonadales</taxon>
        <taxon>Pelagomonadaceae</taxon>
        <taxon>Pelagomonas</taxon>
    </lineage>
</organism>
<dbReference type="CDD" id="cd07040">
    <property type="entry name" value="HP"/>
    <property type="match status" value="1"/>
</dbReference>
<dbReference type="InterPro" id="IPR000560">
    <property type="entry name" value="His_Pase_clade-2"/>
</dbReference>
<proteinExistence type="inferred from homology"/>
<reference evidence="3" key="1">
    <citation type="submission" date="2021-11" db="EMBL/GenBank/DDBJ databases">
        <authorList>
            <consortium name="Genoscope - CEA"/>
            <person name="William W."/>
        </authorList>
    </citation>
    <scope>NUCLEOTIDE SEQUENCE</scope>
</reference>
<dbReference type="InterPro" id="IPR050645">
    <property type="entry name" value="Histidine_acid_phosphatase"/>
</dbReference>
<gene>
    <name evidence="3" type="ORF">PECAL_2P28910</name>
</gene>
<dbReference type="PANTHER" id="PTHR11567:SF110">
    <property type="entry name" value="2-PHOSPHOXYLOSE PHOSPHATASE 1"/>
    <property type="match status" value="1"/>
</dbReference>
<sequence>MSAHVVDADNPVIAARVLFRHGARYPNKAELAAFGEGNDIRTQWHDGDKRLYDDDNNLSDVGRKQMETLGRFFGEEYAQLLGNESVRWESSPAERCEESGKLFLKGFEAASSCQVPSKPIEDNQRMVTFKAWAQTGTPYFASVQGLKSGDHEAHAMRARSRRRSLENMYAELNEDHTEVPDSLLLYWSCYLHCLAEAEAYDCEALPEPSICPATKGRNNLRFNLDWAQLWECERDARATWAARFLDVGQHRGFVGGHLKRKLFDSGGGPLKVFSGHDYSILSVLAAFGLSEYAEPALGFGAYVVVELRRNGSLDVKLNPAPFRDASNRVCTSVDTSRVRPVVVEDVDLAEPPSDDAALRALGASA</sequence>
<dbReference type="EMBL" id="CAKKNE010000002">
    <property type="protein sequence ID" value="CAH0369755.1"/>
    <property type="molecule type" value="Genomic_DNA"/>
</dbReference>
<dbReference type="InterPro" id="IPR029033">
    <property type="entry name" value="His_PPase_superfam"/>
</dbReference>
<dbReference type="PANTHER" id="PTHR11567">
    <property type="entry name" value="ACID PHOSPHATASE-RELATED"/>
    <property type="match status" value="1"/>
</dbReference>
<keyword evidence="4" id="KW-1185">Reference proteome</keyword>
<accession>A0A8J2SDA1</accession>
<name>A0A8J2SDA1_9STRA</name>
<dbReference type="Gene3D" id="3.40.50.1240">
    <property type="entry name" value="Phosphoglycerate mutase-like"/>
    <property type="match status" value="1"/>
</dbReference>
<evidence type="ECO:0000256" key="1">
    <source>
        <dbReference type="ARBA" id="ARBA00005375"/>
    </source>
</evidence>